<dbReference type="Proteomes" id="UP000319894">
    <property type="component" value="Unassembled WGS sequence"/>
</dbReference>
<dbReference type="Gene3D" id="3.10.180.10">
    <property type="entry name" value="2,3-Dihydroxybiphenyl 1,2-Dioxygenase, domain 1"/>
    <property type="match status" value="1"/>
</dbReference>
<dbReference type="InterPro" id="IPR029068">
    <property type="entry name" value="Glyas_Bleomycin-R_OHBP_Dase"/>
</dbReference>
<dbReference type="InParanoid" id="A0A554NFE0"/>
<dbReference type="EMBL" id="QMDX01000001">
    <property type="protein sequence ID" value="TSD15720.1"/>
    <property type="molecule type" value="Genomic_DNA"/>
</dbReference>
<reference evidence="1 2" key="1">
    <citation type="submission" date="2018-06" db="EMBL/GenBank/DDBJ databases">
        <title>Natronomonas sp. F16-60 a new haloarchaeon isolated from a solar saltern of Isla Cristina, Huelva, Spain.</title>
        <authorList>
            <person name="Duran-Viseras A."/>
            <person name="Sanchez-Porro C."/>
            <person name="Ventosa A."/>
        </authorList>
    </citation>
    <scope>NUCLEOTIDE SEQUENCE [LARGE SCALE GENOMIC DNA]</scope>
    <source>
        <strain evidence="1 2">F16-60</strain>
    </source>
</reference>
<sequence>MDHGGIVFFRSESLDRTVAFYRGFGCETWREQPDCTILDFEGFRVGFCDRSPAETEGILTFVVPDRGAVDRLADDLGDALVEGPRYNDTYGIYQAFARDPEGRTVEVQCFER</sequence>
<gene>
    <name evidence="1" type="ORF">DP107_00615</name>
</gene>
<proteinExistence type="predicted"/>
<name>A0A554NFE0_9EURY</name>
<dbReference type="AlphaFoldDB" id="A0A554NFE0"/>
<protein>
    <submittedName>
        <fullName evidence="1">VOC family protein</fullName>
    </submittedName>
</protein>
<evidence type="ECO:0000313" key="2">
    <source>
        <dbReference type="Proteomes" id="UP000319894"/>
    </source>
</evidence>
<dbReference type="CDD" id="cd06587">
    <property type="entry name" value="VOC"/>
    <property type="match status" value="1"/>
</dbReference>
<dbReference type="SUPFAM" id="SSF54593">
    <property type="entry name" value="Glyoxalase/Bleomycin resistance protein/Dihydroxybiphenyl dioxygenase"/>
    <property type="match status" value="1"/>
</dbReference>
<dbReference type="OrthoDB" id="210556at2157"/>
<dbReference type="RefSeq" id="WP_144260196.1">
    <property type="nucleotide sequence ID" value="NZ_QMDX01000001.1"/>
</dbReference>
<evidence type="ECO:0000313" key="1">
    <source>
        <dbReference type="EMBL" id="TSD15720.1"/>
    </source>
</evidence>
<keyword evidence="2" id="KW-1185">Reference proteome</keyword>
<comment type="caution">
    <text evidence="1">The sequence shown here is derived from an EMBL/GenBank/DDBJ whole genome shotgun (WGS) entry which is preliminary data.</text>
</comment>
<accession>A0A554NFE0</accession>
<organism evidence="1 2">
    <name type="scientific">Haloglomus irregulare</name>
    <dbReference type="NCBI Taxonomy" id="2234134"/>
    <lineage>
        <taxon>Archaea</taxon>
        <taxon>Methanobacteriati</taxon>
        <taxon>Methanobacteriota</taxon>
        <taxon>Stenosarchaea group</taxon>
        <taxon>Halobacteria</taxon>
        <taxon>Halobacteriales</taxon>
        <taxon>Natronomonadaceae</taxon>
        <taxon>Haloglomus</taxon>
    </lineage>
</organism>